<organism evidence="3 4">
    <name type="scientific">Shiella aurantiaca</name>
    <dbReference type="NCBI Taxonomy" id="3058365"/>
    <lineage>
        <taxon>Bacteria</taxon>
        <taxon>Pseudomonadati</taxon>
        <taxon>Bacteroidota</taxon>
        <taxon>Cytophagia</taxon>
        <taxon>Cytophagales</taxon>
        <taxon>Shiellaceae</taxon>
        <taxon>Shiella</taxon>
    </lineage>
</organism>
<feature type="domain" description="VapC50 C-terminal" evidence="2">
    <location>
        <begin position="131"/>
        <end position="184"/>
    </location>
</feature>
<dbReference type="InterPro" id="IPR029060">
    <property type="entry name" value="PIN-like_dom_sf"/>
</dbReference>
<dbReference type="SUPFAM" id="SSF88723">
    <property type="entry name" value="PIN domain-like"/>
    <property type="match status" value="1"/>
</dbReference>
<reference evidence="3" key="1">
    <citation type="submission" date="2023-06" db="EMBL/GenBank/DDBJ databases">
        <title>Cytophagales bacterium Strain LB-30, isolated from soil.</title>
        <authorList>
            <person name="Liu B."/>
        </authorList>
    </citation>
    <scope>NUCLEOTIDE SEQUENCE</scope>
    <source>
        <strain evidence="3">LB-30</strain>
    </source>
</reference>
<gene>
    <name evidence="3" type="ORF">QWY31_11070</name>
</gene>
<keyword evidence="4" id="KW-1185">Reference proteome</keyword>
<feature type="domain" description="PIN" evidence="1">
    <location>
        <begin position="10"/>
        <end position="114"/>
    </location>
</feature>
<proteinExistence type="predicted"/>
<evidence type="ECO:0000259" key="1">
    <source>
        <dbReference type="Pfam" id="PF13470"/>
    </source>
</evidence>
<comment type="caution">
    <text evidence="3">The sequence shown here is derived from an EMBL/GenBank/DDBJ whole genome shotgun (WGS) entry which is preliminary data.</text>
</comment>
<evidence type="ECO:0000259" key="2">
    <source>
        <dbReference type="Pfam" id="PF26343"/>
    </source>
</evidence>
<dbReference type="InterPro" id="IPR058652">
    <property type="entry name" value="VapC50_C"/>
</dbReference>
<dbReference type="InterPro" id="IPR002716">
    <property type="entry name" value="PIN_dom"/>
</dbReference>
<dbReference type="Pfam" id="PF13470">
    <property type="entry name" value="PIN_3"/>
    <property type="match status" value="1"/>
</dbReference>
<dbReference type="RefSeq" id="WP_320004580.1">
    <property type="nucleotide sequence ID" value="NZ_JAUHJS010000005.1"/>
</dbReference>
<name>A0ABT8F763_9BACT</name>
<accession>A0ABT8F763</accession>
<evidence type="ECO:0000313" key="4">
    <source>
        <dbReference type="Proteomes" id="UP001168552"/>
    </source>
</evidence>
<dbReference type="Pfam" id="PF26343">
    <property type="entry name" value="VapC50_C"/>
    <property type="match status" value="1"/>
</dbReference>
<evidence type="ECO:0000313" key="3">
    <source>
        <dbReference type="EMBL" id="MDN4166046.1"/>
    </source>
</evidence>
<dbReference type="Proteomes" id="UP001168552">
    <property type="component" value="Unassembled WGS sequence"/>
</dbReference>
<dbReference type="EMBL" id="JAUHJS010000005">
    <property type="protein sequence ID" value="MDN4166046.1"/>
    <property type="molecule type" value="Genomic_DNA"/>
</dbReference>
<sequence>MIHSVRFTCVLDTNVIYPIDIRDILFWFASYDLFTPKWSKHIFDEWQLVMKRKGVPEAEIQKRLHKAHLAFPDALVDNYEPLVPSLELPDEKDRHVLAAAIKTNANIIVTNNRKDFPEAYLARFGLTAKSADDFITDTIDLNTKIALEAFRAMVLNRTNPNLDEFEVLDRLRKNGLIDSANYLHALM</sequence>
<protein>
    <submittedName>
        <fullName evidence="3">PIN domain-containing protein</fullName>
    </submittedName>
</protein>